<dbReference type="InterPro" id="IPR055264">
    <property type="entry name" value="BOD1/SHG1_dom"/>
</dbReference>
<dbReference type="AlphaFoldDB" id="A0A8H7USL0"/>
<feature type="domain" description="BOD1/SHG1" evidence="1">
    <location>
        <begin position="6"/>
        <end position="101"/>
    </location>
</feature>
<evidence type="ECO:0000259" key="1">
    <source>
        <dbReference type="Pfam" id="PF05205"/>
    </source>
</evidence>
<dbReference type="Pfam" id="PF05205">
    <property type="entry name" value="COMPASS-Shg1"/>
    <property type="match status" value="1"/>
</dbReference>
<evidence type="ECO:0000313" key="3">
    <source>
        <dbReference type="Proteomes" id="UP000603453"/>
    </source>
</evidence>
<protein>
    <recommendedName>
        <fullName evidence="1">BOD1/SHG1 domain-containing protein</fullName>
    </recommendedName>
</protein>
<comment type="caution">
    <text evidence="2">The sequence shown here is derived from an EMBL/GenBank/DDBJ whole genome shotgun (WGS) entry which is preliminary data.</text>
</comment>
<gene>
    <name evidence="2" type="ORF">INT47_009921</name>
</gene>
<evidence type="ECO:0000313" key="2">
    <source>
        <dbReference type="EMBL" id="KAG2194030.1"/>
    </source>
</evidence>
<dbReference type="Proteomes" id="UP000603453">
    <property type="component" value="Unassembled WGS sequence"/>
</dbReference>
<keyword evidence="3" id="KW-1185">Reference proteome</keyword>
<dbReference type="EMBL" id="JAEPRD010000208">
    <property type="protein sequence ID" value="KAG2194030.1"/>
    <property type="molecule type" value="Genomic_DNA"/>
</dbReference>
<reference evidence="2" key="1">
    <citation type="submission" date="2020-12" db="EMBL/GenBank/DDBJ databases">
        <title>Metabolic potential, ecology and presence of endohyphal bacteria is reflected in genomic diversity of Mucoromycotina.</title>
        <authorList>
            <person name="Muszewska A."/>
            <person name="Okrasinska A."/>
            <person name="Steczkiewicz K."/>
            <person name="Drgas O."/>
            <person name="Orlowska M."/>
            <person name="Perlinska-Lenart U."/>
            <person name="Aleksandrzak-Piekarczyk T."/>
            <person name="Szatraj K."/>
            <person name="Zielenkiewicz U."/>
            <person name="Pilsyk S."/>
            <person name="Malc E."/>
            <person name="Mieczkowski P."/>
            <person name="Kruszewska J.S."/>
            <person name="Biernat P."/>
            <person name="Pawlowska J."/>
        </authorList>
    </citation>
    <scope>NUCLEOTIDE SEQUENCE</scope>
    <source>
        <strain evidence="2">WA0000017839</strain>
    </source>
</reference>
<proteinExistence type="predicted"/>
<name>A0A8H7USL0_9FUNG</name>
<organism evidence="2 3">
    <name type="scientific">Mucor saturninus</name>
    <dbReference type="NCBI Taxonomy" id="64648"/>
    <lineage>
        <taxon>Eukaryota</taxon>
        <taxon>Fungi</taxon>
        <taxon>Fungi incertae sedis</taxon>
        <taxon>Mucoromycota</taxon>
        <taxon>Mucoromycotina</taxon>
        <taxon>Mucoromycetes</taxon>
        <taxon>Mucorales</taxon>
        <taxon>Mucorineae</taxon>
        <taxon>Mucoraceae</taxon>
        <taxon>Mucor</taxon>
    </lineage>
</organism>
<dbReference type="OrthoDB" id="5579731at2759"/>
<accession>A0A8H7USL0</accession>
<sequence length="110" mass="12520">MKPEEIVLQLKKNGTFDDLRKRLLADFQSGAGGENFLEKLKSFMEDMVARDPSLIEKESSAFYELVSAELERAGIYNTIRQEALETLKGEQYQTRVNDEIKTLSGKTDNV</sequence>